<evidence type="ECO:0000313" key="22">
    <source>
        <dbReference type="Proteomes" id="UP000005220"/>
    </source>
</evidence>
<comment type="subcellular location">
    <subcellularLocation>
        <location evidence="3 18">Nucleus</location>
    </subcellularLocation>
</comment>
<evidence type="ECO:0000256" key="16">
    <source>
        <dbReference type="ARBA" id="ARBA00049244"/>
    </source>
</evidence>
<evidence type="ECO:0000256" key="5">
    <source>
        <dbReference type="ARBA" id="ARBA00022490"/>
    </source>
</evidence>
<protein>
    <recommendedName>
        <fullName evidence="18">DNA polymerase</fullName>
        <ecNumber evidence="18">2.7.7.7</ecNumber>
    </recommendedName>
</protein>
<keyword evidence="13 18" id="KW-0234">DNA repair</keyword>
<dbReference type="InterPro" id="IPR037160">
    <property type="entry name" value="DNA_Pol_thumb_sf"/>
</dbReference>
<dbReference type="GO" id="GO:0046872">
    <property type="term" value="F:metal ion binding"/>
    <property type="evidence" value="ECO:0007669"/>
    <property type="project" value="UniProtKB-UniRule"/>
</dbReference>
<dbReference type="SUPFAM" id="SSF81301">
    <property type="entry name" value="Nucleotidyltransferase"/>
    <property type="match status" value="1"/>
</dbReference>
<dbReference type="PANTHER" id="PTHR11276">
    <property type="entry name" value="DNA POLYMERASE TYPE-X FAMILY MEMBER"/>
    <property type="match status" value="1"/>
</dbReference>
<evidence type="ECO:0000256" key="17">
    <source>
        <dbReference type="PIRSR" id="PIRSR622312-50"/>
    </source>
</evidence>
<dbReference type="InterPro" id="IPR001357">
    <property type="entry name" value="BRCT_dom"/>
</dbReference>
<keyword evidence="11 18" id="KW-0239">DNA-directed DNA polymerase</keyword>
<dbReference type="Pfam" id="PF14792">
    <property type="entry name" value="DNA_pol_B_palm"/>
    <property type="match status" value="1"/>
</dbReference>
<name>H2AWJ0_KAZAF</name>
<dbReference type="Gene3D" id="1.10.150.110">
    <property type="entry name" value="DNA polymerase beta, N-terminal domain-like"/>
    <property type="match status" value="1"/>
</dbReference>
<evidence type="ECO:0000259" key="20">
    <source>
        <dbReference type="PROSITE" id="PS50172"/>
    </source>
</evidence>
<dbReference type="Gene3D" id="3.30.210.10">
    <property type="entry name" value="DNA polymerase, thumb domain"/>
    <property type="match status" value="1"/>
</dbReference>
<evidence type="ECO:0000256" key="3">
    <source>
        <dbReference type="ARBA" id="ARBA00004123"/>
    </source>
</evidence>
<dbReference type="CDD" id="cd00141">
    <property type="entry name" value="NT_POLXc"/>
    <property type="match status" value="1"/>
</dbReference>
<comment type="catalytic activity">
    <reaction evidence="16 18">
        <text>DNA(n) + a 2'-deoxyribonucleoside 5'-triphosphate = DNA(n+1) + diphosphate</text>
        <dbReference type="Rhea" id="RHEA:22508"/>
        <dbReference type="Rhea" id="RHEA-COMP:17339"/>
        <dbReference type="Rhea" id="RHEA-COMP:17340"/>
        <dbReference type="ChEBI" id="CHEBI:33019"/>
        <dbReference type="ChEBI" id="CHEBI:61560"/>
        <dbReference type="ChEBI" id="CHEBI:173112"/>
        <dbReference type="EC" id="2.7.7.7"/>
    </reaction>
</comment>
<dbReference type="GO" id="GO:0003677">
    <property type="term" value="F:DNA binding"/>
    <property type="evidence" value="ECO:0007669"/>
    <property type="project" value="UniProtKB-UniRule"/>
</dbReference>
<organism evidence="21 22">
    <name type="scientific">Kazachstania africana (strain ATCC 22294 / BCRC 22015 / CBS 2517 / CECT 1963 / NBRC 1671 / NRRL Y-8276)</name>
    <name type="common">Yeast</name>
    <name type="synonym">Kluyveromyces africanus</name>
    <dbReference type="NCBI Taxonomy" id="1071382"/>
    <lineage>
        <taxon>Eukaryota</taxon>
        <taxon>Fungi</taxon>
        <taxon>Dikarya</taxon>
        <taxon>Ascomycota</taxon>
        <taxon>Saccharomycotina</taxon>
        <taxon>Saccharomycetes</taxon>
        <taxon>Saccharomycetales</taxon>
        <taxon>Saccharomycetaceae</taxon>
        <taxon>Kazachstania</taxon>
    </lineage>
</organism>
<dbReference type="RefSeq" id="XP_003957875.1">
    <property type="nucleotide sequence ID" value="XM_003957826.1"/>
</dbReference>
<dbReference type="SUPFAM" id="SSF47802">
    <property type="entry name" value="DNA polymerase beta, N-terminal domain-like"/>
    <property type="match status" value="1"/>
</dbReference>
<sequence length="591" mass="67193">MPLAVTWLMLFEGLKFFLLPNATIASLGFLSKVIENKGGEIVSHVDALEGSTIFIISDSFIDSSTRKLTQLDFFQKELEVDFDKLRDIIDENNIKCISSGFITGCIKANKFQINDSDLIEISTDFVSSSSESAGSIEKNISANESQEETDIEGSSDIIAMPKKKVKLNGSEMKVDNLDASEPVSNNDTPGMHVTDLIASPSRAKNALLLDAMSRLYQKYETKGDKFRAKSYKFAKTSIEQCPFVIESGKQAQEELQTIGPSIAKKIQTILDFGTLPGLTDTSELETKVDYFKTCHGVGPHRAKRWHLLRYESFSDVLRKAPEEMSNDWPILFGWSYFEEWSKRITRKECNVHLEIIKEELERVDPSVEVEIQGSYIRGASTCGDIDLLFFKPNCDDMNEIATIFESLACNLFRKGFIQCCLQLTPALYELQKYKIKERFEKAGLKFLEKGNFASSKYIKTFYFGVKIPISRYICETVENDTPLSLLPDDKFMAINSGKGENPCRRLDFFSCKWSELGAARIQWTGPTDFNRWIRVYAAQKGFRLTQHGLSKDGKLIESFDEKRIFELLDLEYTPRHLRAQGLWKKGVKERT</sequence>
<dbReference type="Pfam" id="PF14791">
    <property type="entry name" value="DNA_pol_B_thumb"/>
    <property type="match status" value="1"/>
</dbReference>
<dbReference type="EMBL" id="HE650826">
    <property type="protein sequence ID" value="CCF58740.1"/>
    <property type="molecule type" value="Genomic_DNA"/>
</dbReference>
<dbReference type="GO" id="GO:0006284">
    <property type="term" value="P:base-excision repair"/>
    <property type="evidence" value="ECO:0007669"/>
    <property type="project" value="TreeGrafter"/>
</dbReference>
<dbReference type="InterPro" id="IPR002008">
    <property type="entry name" value="DNA_pol_X_beta-like"/>
</dbReference>
<dbReference type="InterPro" id="IPR018944">
    <property type="entry name" value="DNA_pol_lambd_fingers_domain"/>
</dbReference>
<evidence type="ECO:0000256" key="15">
    <source>
        <dbReference type="ARBA" id="ARBA00023242"/>
    </source>
</evidence>
<comment type="function">
    <text evidence="18">DNA polymerase that functions in several pathways of DNA repair. Involved in base excision repair (BER) responsible for repair of lesions that give rise to abasic (AP) sites in DNA. Also contributes to DNA double-strand break repair by non-homologous end joining and homologous recombination. Has both template-dependent and template-independent (terminal transferase) DNA polymerase activities. Has also a 5'-deoxyribose-5-phosphate lyase (dRP lyase) activity.</text>
</comment>
<keyword evidence="10" id="KW-0460">Magnesium</keyword>
<feature type="chain" id="PRO_5003559998" description="DNA polymerase" evidence="19">
    <location>
        <begin position="26"/>
        <end position="591"/>
    </location>
</feature>
<dbReference type="Pfam" id="PF14716">
    <property type="entry name" value="HHH_8"/>
    <property type="match status" value="1"/>
</dbReference>
<dbReference type="InterPro" id="IPR036420">
    <property type="entry name" value="BRCT_dom_sf"/>
</dbReference>
<evidence type="ECO:0000256" key="7">
    <source>
        <dbReference type="ARBA" id="ARBA00022695"/>
    </source>
</evidence>
<evidence type="ECO:0000256" key="2">
    <source>
        <dbReference type="ARBA" id="ARBA00001946"/>
    </source>
</evidence>
<dbReference type="Gene3D" id="3.30.460.10">
    <property type="entry name" value="Beta Polymerase, domain 2"/>
    <property type="match status" value="1"/>
</dbReference>
<comment type="cofactor">
    <cofactor evidence="2">
        <name>Mg(2+)</name>
        <dbReference type="ChEBI" id="CHEBI:18420"/>
    </cofactor>
</comment>
<evidence type="ECO:0000256" key="19">
    <source>
        <dbReference type="SAM" id="SignalP"/>
    </source>
</evidence>
<keyword evidence="6 18" id="KW-0808">Transferase</keyword>
<dbReference type="InterPro" id="IPR043519">
    <property type="entry name" value="NT_sf"/>
</dbReference>
<keyword evidence="15 18" id="KW-0539">Nucleus</keyword>
<dbReference type="EC" id="2.7.7.7" evidence="18"/>
<evidence type="ECO:0000256" key="4">
    <source>
        <dbReference type="ARBA" id="ARBA00008323"/>
    </source>
</evidence>
<keyword evidence="12" id="KW-0238">DNA-binding</keyword>
<dbReference type="GO" id="GO:0016829">
    <property type="term" value="F:lyase activity"/>
    <property type="evidence" value="ECO:0007669"/>
    <property type="project" value="UniProtKB-KW"/>
</dbReference>
<evidence type="ECO:0000256" key="6">
    <source>
        <dbReference type="ARBA" id="ARBA00022679"/>
    </source>
</evidence>
<evidence type="ECO:0000256" key="8">
    <source>
        <dbReference type="ARBA" id="ARBA00022723"/>
    </source>
</evidence>
<dbReference type="PROSITE" id="PS50172">
    <property type="entry name" value="BRCT"/>
    <property type="match status" value="1"/>
</dbReference>
<dbReference type="InParanoid" id="H2AWJ0"/>
<comment type="similarity">
    <text evidence="4 18">Belongs to the DNA polymerase type-X family.</text>
</comment>
<dbReference type="SMART" id="SM00483">
    <property type="entry name" value="POLXc"/>
    <property type="match status" value="1"/>
</dbReference>
<dbReference type="KEGG" id="kaf:KAFR_0F01440"/>
<evidence type="ECO:0000256" key="18">
    <source>
        <dbReference type="RuleBase" id="RU366014"/>
    </source>
</evidence>
<dbReference type="AlphaFoldDB" id="H2AWJ0"/>
<dbReference type="GO" id="GO:0005634">
    <property type="term" value="C:nucleus"/>
    <property type="evidence" value="ECO:0007669"/>
    <property type="project" value="UniProtKB-SubCell"/>
</dbReference>
<dbReference type="GO" id="GO:0006303">
    <property type="term" value="P:double-strand break repair via nonhomologous end joining"/>
    <property type="evidence" value="ECO:0007669"/>
    <property type="project" value="EnsemblFungi"/>
</dbReference>
<feature type="domain" description="BRCT" evidence="20">
    <location>
        <begin position="10"/>
        <end position="119"/>
    </location>
</feature>
<dbReference type="OrthoDB" id="205514at2759"/>
<gene>
    <name evidence="21" type="primary">KAFR0F01440</name>
    <name evidence="21" type="ORF">KAFR_0F01440</name>
</gene>
<dbReference type="InterPro" id="IPR029398">
    <property type="entry name" value="PolB_thumb"/>
</dbReference>
<dbReference type="STRING" id="1071382.H2AWJ0"/>
<keyword evidence="5" id="KW-0963">Cytoplasm</keyword>
<dbReference type="PANTHER" id="PTHR11276:SF42">
    <property type="entry name" value="DNA POLYMERASE BETA"/>
    <property type="match status" value="1"/>
</dbReference>
<dbReference type="InterPro" id="IPR027421">
    <property type="entry name" value="DNA_pol_lamdba_lyase_dom_sf"/>
</dbReference>
<evidence type="ECO:0000256" key="10">
    <source>
        <dbReference type="ARBA" id="ARBA00022842"/>
    </source>
</evidence>
<dbReference type="InterPro" id="IPR002054">
    <property type="entry name" value="DNA-dir_DNA_pol_X"/>
</dbReference>
<dbReference type="InterPro" id="IPR010996">
    <property type="entry name" value="HHH_MUS81"/>
</dbReference>
<evidence type="ECO:0000256" key="11">
    <source>
        <dbReference type="ARBA" id="ARBA00022932"/>
    </source>
</evidence>
<keyword evidence="7 18" id="KW-0548">Nucleotidyltransferase</keyword>
<evidence type="ECO:0000256" key="9">
    <source>
        <dbReference type="ARBA" id="ARBA00022763"/>
    </source>
</evidence>
<evidence type="ECO:0000256" key="13">
    <source>
        <dbReference type="ARBA" id="ARBA00023204"/>
    </source>
</evidence>
<dbReference type="Proteomes" id="UP000005220">
    <property type="component" value="Chromosome 6"/>
</dbReference>
<dbReference type="GeneID" id="13884208"/>
<feature type="active site" description="Nucleophile; Schiff-base intermediate with DNA; for 5'-dRP lyase activity" evidence="17">
    <location>
        <position position="265"/>
    </location>
</feature>
<dbReference type="Pfam" id="PF16589">
    <property type="entry name" value="BRCT_2"/>
    <property type="match status" value="1"/>
</dbReference>
<evidence type="ECO:0000256" key="12">
    <source>
        <dbReference type="ARBA" id="ARBA00023125"/>
    </source>
</evidence>
<feature type="signal peptide" evidence="19">
    <location>
        <begin position="1"/>
        <end position="25"/>
    </location>
</feature>
<keyword evidence="22" id="KW-1185">Reference proteome</keyword>
<dbReference type="Gene3D" id="3.40.50.10190">
    <property type="entry name" value="BRCT domain"/>
    <property type="match status" value="1"/>
</dbReference>
<dbReference type="PRINTS" id="PR00870">
    <property type="entry name" value="DNAPOLXBETA"/>
</dbReference>
<evidence type="ECO:0000256" key="1">
    <source>
        <dbReference type="ARBA" id="ARBA00001936"/>
    </source>
</evidence>
<dbReference type="FunCoup" id="H2AWJ0">
    <property type="interactions" value="298"/>
</dbReference>
<dbReference type="HOGENOM" id="CLU_008698_3_1_1"/>
<dbReference type="PRINTS" id="PR00869">
    <property type="entry name" value="DNAPOLX"/>
</dbReference>
<dbReference type="PROSITE" id="PS00522">
    <property type="entry name" value="DNA_POLYMERASE_X"/>
    <property type="match status" value="1"/>
</dbReference>
<dbReference type="InterPro" id="IPR019843">
    <property type="entry name" value="DNA_pol-X_BS"/>
</dbReference>
<reference evidence="21 22" key="1">
    <citation type="journal article" date="2011" name="Proc. Natl. Acad. Sci. U.S.A.">
        <title>Evolutionary erosion of yeast sex chromosomes by mating-type switching accidents.</title>
        <authorList>
            <person name="Gordon J.L."/>
            <person name="Armisen D."/>
            <person name="Proux-Wera E."/>
            <person name="Oheigeartaigh S.S."/>
            <person name="Byrne K.P."/>
            <person name="Wolfe K.H."/>
        </authorList>
    </citation>
    <scope>NUCLEOTIDE SEQUENCE [LARGE SCALE GENOMIC DNA]</scope>
    <source>
        <strain evidence="22">ATCC 22294 / BCRC 22015 / CBS 2517 / CECT 1963 / NBRC 1671 / NRRL Y-8276</strain>
    </source>
</reference>
<keyword evidence="8" id="KW-0479">Metal-binding</keyword>
<dbReference type="SUPFAM" id="SSF81585">
    <property type="entry name" value="PsbU/PolX domain-like"/>
    <property type="match status" value="1"/>
</dbReference>
<keyword evidence="19" id="KW-0732">Signal</keyword>
<dbReference type="SUPFAM" id="SSF52113">
    <property type="entry name" value="BRCT domain"/>
    <property type="match status" value="1"/>
</dbReference>
<keyword evidence="9 18" id="KW-0227">DNA damage</keyword>
<dbReference type="InterPro" id="IPR022312">
    <property type="entry name" value="DNA_pol_X"/>
</dbReference>
<evidence type="ECO:0000313" key="21">
    <source>
        <dbReference type="EMBL" id="CCF58740.1"/>
    </source>
</evidence>
<comment type="cofactor">
    <cofactor evidence="1">
        <name>Mn(2+)</name>
        <dbReference type="ChEBI" id="CHEBI:29035"/>
    </cofactor>
</comment>
<proteinExistence type="inferred from homology"/>
<dbReference type="Pfam" id="PF10391">
    <property type="entry name" value="DNA_pol_lambd_f"/>
    <property type="match status" value="1"/>
</dbReference>
<accession>H2AWJ0</accession>
<dbReference type="GO" id="GO:0003887">
    <property type="term" value="F:DNA-directed DNA polymerase activity"/>
    <property type="evidence" value="ECO:0007669"/>
    <property type="project" value="UniProtKB-UniRule"/>
</dbReference>
<dbReference type="eggNOG" id="KOG2534">
    <property type="taxonomic scope" value="Eukaryota"/>
</dbReference>
<keyword evidence="14" id="KW-0456">Lyase</keyword>
<dbReference type="InterPro" id="IPR028207">
    <property type="entry name" value="DNA_pol_B_palm_palm"/>
</dbReference>
<evidence type="ECO:0000256" key="14">
    <source>
        <dbReference type="ARBA" id="ARBA00023239"/>
    </source>
</evidence>